<reference evidence="2" key="2">
    <citation type="submission" date="2015-01" db="EMBL/GenBank/DDBJ databases">
        <title>Evolutionary Origins and Diversification of the Mycorrhizal Mutualists.</title>
        <authorList>
            <consortium name="DOE Joint Genome Institute"/>
            <consortium name="Mycorrhizal Genomics Consortium"/>
            <person name="Kohler A."/>
            <person name="Kuo A."/>
            <person name="Nagy L.G."/>
            <person name="Floudas D."/>
            <person name="Copeland A."/>
            <person name="Barry K.W."/>
            <person name="Cichocki N."/>
            <person name="Veneault-Fourrey C."/>
            <person name="LaButti K."/>
            <person name="Lindquist E.A."/>
            <person name="Lipzen A."/>
            <person name="Lundell T."/>
            <person name="Morin E."/>
            <person name="Murat C."/>
            <person name="Riley R."/>
            <person name="Ohm R."/>
            <person name="Sun H."/>
            <person name="Tunlid A."/>
            <person name="Henrissat B."/>
            <person name="Grigoriev I.V."/>
            <person name="Hibbett D.S."/>
            <person name="Martin F."/>
        </authorList>
    </citation>
    <scope>NUCLEOTIDE SEQUENCE [LARGE SCALE GENOMIC DNA]</scope>
    <source>
        <strain evidence="2">MAFF 305830</strain>
    </source>
</reference>
<name>A0A0C2W2C1_SERVB</name>
<proteinExistence type="predicted"/>
<keyword evidence="2" id="KW-1185">Reference proteome</keyword>
<accession>A0A0C2W2C1</accession>
<dbReference type="HOGENOM" id="CLU_1807414_0_0_1"/>
<evidence type="ECO:0000313" key="2">
    <source>
        <dbReference type="Proteomes" id="UP000054097"/>
    </source>
</evidence>
<organism evidence="1 2">
    <name type="scientific">Serendipita vermifera MAFF 305830</name>
    <dbReference type="NCBI Taxonomy" id="933852"/>
    <lineage>
        <taxon>Eukaryota</taxon>
        <taxon>Fungi</taxon>
        <taxon>Dikarya</taxon>
        <taxon>Basidiomycota</taxon>
        <taxon>Agaricomycotina</taxon>
        <taxon>Agaricomycetes</taxon>
        <taxon>Sebacinales</taxon>
        <taxon>Serendipitaceae</taxon>
        <taxon>Serendipita</taxon>
    </lineage>
</organism>
<evidence type="ECO:0000313" key="1">
    <source>
        <dbReference type="EMBL" id="KIM20618.1"/>
    </source>
</evidence>
<gene>
    <name evidence="1" type="ORF">M408DRAFT_129651</name>
</gene>
<reference evidence="1 2" key="1">
    <citation type="submission" date="2014-04" db="EMBL/GenBank/DDBJ databases">
        <authorList>
            <consortium name="DOE Joint Genome Institute"/>
            <person name="Kuo A."/>
            <person name="Zuccaro A."/>
            <person name="Kohler A."/>
            <person name="Nagy L.G."/>
            <person name="Floudas D."/>
            <person name="Copeland A."/>
            <person name="Barry K.W."/>
            <person name="Cichocki N."/>
            <person name="Veneault-Fourrey C."/>
            <person name="LaButti K."/>
            <person name="Lindquist E.A."/>
            <person name="Lipzen A."/>
            <person name="Lundell T."/>
            <person name="Morin E."/>
            <person name="Murat C."/>
            <person name="Sun H."/>
            <person name="Tunlid A."/>
            <person name="Henrissat B."/>
            <person name="Grigoriev I.V."/>
            <person name="Hibbett D.S."/>
            <person name="Martin F."/>
            <person name="Nordberg H.P."/>
            <person name="Cantor M.N."/>
            <person name="Hua S.X."/>
        </authorList>
    </citation>
    <scope>NUCLEOTIDE SEQUENCE [LARGE SCALE GENOMIC DNA]</scope>
    <source>
        <strain evidence="1 2">MAFF 305830</strain>
    </source>
</reference>
<dbReference type="EMBL" id="KN824418">
    <property type="protein sequence ID" value="KIM20618.1"/>
    <property type="molecule type" value="Genomic_DNA"/>
</dbReference>
<protein>
    <submittedName>
        <fullName evidence="1">Uncharacterized protein</fullName>
    </submittedName>
</protein>
<dbReference type="AlphaFoldDB" id="A0A0C2W2C1"/>
<dbReference type="Proteomes" id="UP000054097">
    <property type="component" value="Unassembled WGS sequence"/>
</dbReference>
<sequence length="143" mass="16138">MSPRFSASCYSTSRTALYFAGRIRIAFRDRRVLIRCPTRSAKASGTSVSGPCNEPMPVHTWVFHKKRHACIWFGRWGCHQGGIVREPAYSNVQSTVRCSHQKRATDRIPTIERPAPTIELVQSLTPPYQLTQTSSSNPLSNYL</sequence>